<dbReference type="AlphaFoldDB" id="A0A9W4T9E3"/>
<proteinExistence type="predicted"/>
<feature type="non-terminal residue" evidence="1">
    <location>
        <position position="1"/>
    </location>
</feature>
<gene>
    <name evidence="1" type="ORF">FWILDA_LOCUS18129</name>
</gene>
<reference evidence="1" key="1">
    <citation type="submission" date="2022-08" db="EMBL/GenBank/DDBJ databases">
        <authorList>
            <person name="Kallberg Y."/>
            <person name="Tangrot J."/>
            <person name="Rosling A."/>
        </authorList>
    </citation>
    <scope>NUCLEOTIDE SEQUENCE</scope>
    <source>
        <strain evidence="1">Wild A</strain>
    </source>
</reference>
<feature type="non-terminal residue" evidence="1">
    <location>
        <position position="47"/>
    </location>
</feature>
<sequence length="47" mass="5229">DVHEYLPLTYIPQKYKETTTAAYEISTEKIIGTNGSASNEPGVLKRT</sequence>
<accession>A0A9W4T9E3</accession>
<dbReference type="Proteomes" id="UP001153678">
    <property type="component" value="Unassembled WGS sequence"/>
</dbReference>
<keyword evidence="2" id="KW-1185">Reference proteome</keyword>
<evidence type="ECO:0000313" key="1">
    <source>
        <dbReference type="EMBL" id="CAI2197540.1"/>
    </source>
</evidence>
<evidence type="ECO:0000313" key="2">
    <source>
        <dbReference type="Proteomes" id="UP001153678"/>
    </source>
</evidence>
<protein>
    <submittedName>
        <fullName evidence="1">13892_t:CDS:1</fullName>
    </submittedName>
</protein>
<dbReference type="EMBL" id="CAMKVN010016503">
    <property type="protein sequence ID" value="CAI2197540.1"/>
    <property type="molecule type" value="Genomic_DNA"/>
</dbReference>
<name>A0A9W4T9E3_9GLOM</name>
<organism evidence="1 2">
    <name type="scientific">Funneliformis geosporum</name>
    <dbReference type="NCBI Taxonomy" id="1117311"/>
    <lineage>
        <taxon>Eukaryota</taxon>
        <taxon>Fungi</taxon>
        <taxon>Fungi incertae sedis</taxon>
        <taxon>Mucoromycota</taxon>
        <taxon>Glomeromycotina</taxon>
        <taxon>Glomeromycetes</taxon>
        <taxon>Glomerales</taxon>
        <taxon>Glomeraceae</taxon>
        <taxon>Funneliformis</taxon>
    </lineage>
</organism>
<comment type="caution">
    <text evidence="1">The sequence shown here is derived from an EMBL/GenBank/DDBJ whole genome shotgun (WGS) entry which is preliminary data.</text>
</comment>